<dbReference type="KEGG" id="spii:G7077_05095"/>
<dbReference type="PANTHER" id="PTHR43553">
    <property type="entry name" value="HEAVY METAL TRANSPORTER"/>
    <property type="match status" value="1"/>
</dbReference>
<dbReference type="InterPro" id="IPR027417">
    <property type="entry name" value="P-loop_NTPase"/>
</dbReference>
<dbReference type="InterPro" id="IPR003593">
    <property type="entry name" value="AAA+_ATPase"/>
</dbReference>
<keyword evidence="1" id="KW-0813">Transport</keyword>
<evidence type="ECO:0000313" key="5">
    <source>
        <dbReference type="EMBL" id="QIK78374.1"/>
    </source>
</evidence>
<evidence type="ECO:0000256" key="2">
    <source>
        <dbReference type="ARBA" id="ARBA00022741"/>
    </source>
</evidence>
<feature type="domain" description="ABC transporter" evidence="4">
    <location>
        <begin position="396"/>
        <end position="619"/>
    </location>
</feature>
<accession>A0A6G7YNR3</accession>
<dbReference type="InterPro" id="IPR050095">
    <property type="entry name" value="ECF_ABC_transporter_ATP-bd"/>
</dbReference>
<dbReference type="EMBL" id="CP049869">
    <property type="protein sequence ID" value="QIK78374.1"/>
    <property type="molecule type" value="Genomic_DNA"/>
</dbReference>
<dbReference type="InterPro" id="IPR003439">
    <property type="entry name" value="ABC_transporter-like_ATP-bd"/>
</dbReference>
<gene>
    <name evidence="5" type="ORF">G7077_05095</name>
</gene>
<dbReference type="AlphaFoldDB" id="A0A6G7YNR3"/>
<dbReference type="Pfam" id="PF00005">
    <property type="entry name" value="ABC_tran"/>
    <property type="match status" value="1"/>
</dbReference>
<evidence type="ECO:0000256" key="1">
    <source>
        <dbReference type="ARBA" id="ARBA00022448"/>
    </source>
</evidence>
<dbReference type="Gene3D" id="3.40.630.30">
    <property type="match status" value="1"/>
</dbReference>
<evidence type="ECO:0000259" key="4">
    <source>
        <dbReference type="PROSITE" id="PS50893"/>
    </source>
</evidence>
<dbReference type="GO" id="GO:0043190">
    <property type="term" value="C:ATP-binding cassette (ABC) transporter complex"/>
    <property type="evidence" value="ECO:0007669"/>
    <property type="project" value="TreeGrafter"/>
</dbReference>
<dbReference type="SMART" id="SM00382">
    <property type="entry name" value="AAA"/>
    <property type="match status" value="1"/>
</dbReference>
<dbReference type="SUPFAM" id="SSF52540">
    <property type="entry name" value="P-loop containing nucleoside triphosphate hydrolases"/>
    <property type="match status" value="1"/>
</dbReference>
<dbReference type="SUPFAM" id="SSF55729">
    <property type="entry name" value="Acyl-CoA N-acyltransferases (Nat)"/>
    <property type="match status" value="1"/>
</dbReference>
<name>A0A6G7YNR3_9SPHN</name>
<dbReference type="PROSITE" id="PS50893">
    <property type="entry name" value="ABC_TRANSPORTER_2"/>
    <property type="match status" value="1"/>
</dbReference>
<dbReference type="GO" id="GO:0016887">
    <property type="term" value="F:ATP hydrolysis activity"/>
    <property type="evidence" value="ECO:0007669"/>
    <property type="project" value="InterPro"/>
</dbReference>
<organism evidence="5 6">
    <name type="scientific">Sphingomonas piscis</name>
    <dbReference type="NCBI Taxonomy" id="2714943"/>
    <lineage>
        <taxon>Bacteria</taxon>
        <taxon>Pseudomonadati</taxon>
        <taxon>Pseudomonadota</taxon>
        <taxon>Alphaproteobacteria</taxon>
        <taxon>Sphingomonadales</taxon>
        <taxon>Sphingomonadaceae</taxon>
        <taxon>Sphingomonas</taxon>
    </lineage>
</organism>
<evidence type="ECO:0000313" key="6">
    <source>
        <dbReference type="Proteomes" id="UP000503222"/>
    </source>
</evidence>
<reference evidence="5 6" key="1">
    <citation type="submission" date="2020-03" db="EMBL/GenBank/DDBJ databases">
        <title>Sphingomonas sp. nov., isolated from fish.</title>
        <authorList>
            <person name="Hyun D.-W."/>
            <person name="Bae J.-W."/>
        </authorList>
    </citation>
    <scope>NUCLEOTIDE SEQUENCE [LARGE SCALE GENOMIC DNA]</scope>
    <source>
        <strain evidence="5 6">HDW15B</strain>
    </source>
</reference>
<keyword evidence="6" id="KW-1185">Reference proteome</keyword>
<dbReference type="GO" id="GO:0042626">
    <property type="term" value="F:ATPase-coupled transmembrane transporter activity"/>
    <property type="evidence" value="ECO:0007669"/>
    <property type="project" value="TreeGrafter"/>
</dbReference>
<proteinExistence type="predicted"/>
<evidence type="ECO:0000256" key="3">
    <source>
        <dbReference type="ARBA" id="ARBA00022840"/>
    </source>
</evidence>
<keyword evidence="2" id="KW-0547">Nucleotide-binding</keyword>
<dbReference type="RefSeq" id="WP_166410768.1">
    <property type="nucleotide sequence ID" value="NZ_CP049869.1"/>
</dbReference>
<keyword evidence="3 5" id="KW-0067">ATP-binding</keyword>
<protein>
    <submittedName>
        <fullName evidence="5">ATP-binding cassette domain-containing protein</fullName>
    </submittedName>
</protein>
<dbReference type="Proteomes" id="UP000503222">
    <property type="component" value="Chromosome"/>
</dbReference>
<dbReference type="InterPro" id="IPR016181">
    <property type="entry name" value="Acyl_CoA_acyltransferase"/>
</dbReference>
<dbReference type="GO" id="GO:0005524">
    <property type="term" value="F:ATP binding"/>
    <property type="evidence" value="ECO:0007669"/>
    <property type="project" value="UniProtKB-KW"/>
</dbReference>
<sequence>MVEYDVSNTVPKGHRKQLTVTDGGGRGVFLTVPRFASVGKGDRISIDPEHPQNIYVVAADDPSQRIRIAPHFETSGSTKSGSLPFDFRLTEVNRPEDLEALGYLEQFHYKSFASVGDQLEAFSSEVRPKASSSGGRRAVVLLYIRLLGQWQAAGYIELQMPLMMCKPRHELFDRPFSHPERPVSWSQWDQHAMKKFVNIITRIGRIVIQPELRGLGLARLLIGAAKDYSTTRWQVGGRRPLFMEISAEMLNYIDFVSSCGFKYAGRTEGNYDRIVKDLSYMRKGYDVGSGIMSLQKKYVVALQSYCNETRKTFDEALLRLEFVLSHEDPIALLSAAEWAAFRRVLRSRIPYYICGLDKPAEAYLSHLGQETPLSRSKFAVAKARVDIASVAVKSVVRLPQTRNVRIIMDAFGLDAEVLESVVVPPTPVKASAGNIILLVGASGSGKSALLRALDPSPAPSDTFQVRLNGTRDYSCGWLKSLPERVPIFDYFAERYTPEKAFAALSQVGLSEAFVLVKPVELLSRGQQYRAMLADLLLREEQVWLLDEFCADLDPITARIVAHNLRKNVLAGGRIAFVAAANHAHFIEALRPTQVIQLRTGGEPRLTSYRSYYDELLEQAG</sequence>
<dbReference type="Gene3D" id="3.40.50.300">
    <property type="entry name" value="P-loop containing nucleotide triphosphate hydrolases"/>
    <property type="match status" value="1"/>
</dbReference>